<dbReference type="Pfam" id="PF10174">
    <property type="entry name" value="Cast"/>
    <property type="match status" value="1"/>
</dbReference>
<sequence>MTALHPPSASSASLLARLSVCLLSIHMPYSMLTEQILFPPEDLYCKWQKERRIMKEKRKKKICEEIHKARDCSGQLAVSTQPRSFPLDLSVKTFDYNPAASPVPMFSLSLYDLENPVWPDSTPTHEPLGHLFMTPVCTDRQMKDQSKKVANLKHKEQVEKKKNAQLMEEARKREDNITESSQQLQQRGFKINTNGMAALSTAAADSGVTEIRAAFNHPDSNQHRLDSLRQKDDRIEELEEALRESVQITAEREMVLAQEESGRSHAEKQMEELMAAMEKVKQELESMKAKLSSTQQSLAEKEAHLTTLRAERRKHLEEVLEMK</sequence>
<evidence type="ECO:0000256" key="2">
    <source>
        <dbReference type="ARBA" id="ARBA00022490"/>
    </source>
</evidence>
<keyword evidence="7" id="KW-0966">Cell projection</keyword>
<accession>A0A444U7N2</accession>
<dbReference type="PANTHER" id="PTHR18861:SF1">
    <property type="entry name" value="ELKS_RAB6-INTERACTING_CAST FAMILY MEMBER 1"/>
    <property type="match status" value="1"/>
</dbReference>
<evidence type="ECO:0000256" key="9">
    <source>
        <dbReference type="SAM" id="Coils"/>
    </source>
</evidence>
<dbReference type="InterPro" id="IPR019323">
    <property type="entry name" value="ELKS/CAST"/>
</dbReference>
<keyword evidence="4" id="KW-0770">Synapse</keyword>
<dbReference type="GO" id="GO:0048788">
    <property type="term" value="C:cytoskeleton of presynaptic active zone"/>
    <property type="evidence" value="ECO:0007669"/>
    <property type="project" value="TreeGrafter"/>
</dbReference>
<feature type="coiled-coil region" evidence="9">
    <location>
        <begin position="228"/>
        <end position="318"/>
    </location>
</feature>
<keyword evidence="2" id="KW-0963">Cytoplasm</keyword>
<keyword evidence="5 9" id="KW-0175">Coiled coil</keyword>
<dbReference type="Proteomes" id="UP000289886">
    <property type="component" value="Unassembled WGS sequence"/>
</dbReference>
<comment type="subcellular location">
    <subcellularLocation>
        <location evidence="1">Cytoplasm</location>
        <location evidence="1">Cytoskeleton</location>
    </subcellularLocation>
    <subcellularLocation>
        <location evidence="8">Presynapse</location>
    </subcellularLocation>
</comment>
<protein>
    <recommendedName>
        <fullName evidence="12">ELKS/Rab6-interacting/CAST family member 1</fullName>
    </recommendedName>
</protein>
<evidence type="ECO:0008006" key="12">
    <source>
        <dbReference type="Google" id="ProtNLM"/>
    </source>
</evidence>
<evidence type="ECO:0000256" key="4">
    <source>
        <dbReference type="ARBA" id="ARBA00023018"/>
    </source>
</evidence>
<dbReference type="GO" id="GO:0048167">
    <property type="term" value="P:regulation of synaptic plasticity"/>
    <property type="evidence" value="ECO:0007669"/>
    <property type="project" value="TreeGrafter"/>
</dbReference>
<evidence type="ECO:0000313" key="10">
    <source>
        <dbReference type="EMBL" id="RXM31079.1"/>
    </source>
</evidence>
<keyword evidence="11" id="KW-1185">Reference proteome</keyword>
<evidence type="ECO:0000256" key="8">
    <source>
        <dbReference type="ARBA" id="ARBA00034106"/>
    </source>
</evidence>
<keyword evidence="6" id="KW-0206">Cytoskeleton</keyword>
<name>A0A444U7N2_ACIRT</name>
<dbReference type="AlphaFoldDB" id="A0A444U7N2"/>
<feature type="coiled-coil region" evidence="9">
    <location>
        <begin position="149"/>
        <end position="187"/>
    </location>
</feature>
<evidence type="ECO:0000256" key="3">
    <source>
        <dbReference type="ARBA" id="ARBA00022553"/>
    </source>
</evidence>
<dbReference type="GO" id="GO:0007274">
    <property type="term" value="P:neuromuscular synaptic transmission"/>
    <property type="evidence" value="ECO:0007669"/>
    <property type="project" value="TreeGrafter"/>
</dbReference>
<evidence type="ECO:0000256" key="1">
    <source>
        <dbReference type="ARBA" id="ARBA00004245"/>
    </source>
</evidence>
<organism evidence="10 11">
    <name type="scientific">Acipenser ruthenus</name>
    <name type="common">Sterlet sturgeon</name>
    <dbReference type="NCBI Taxonomy" id="7906"/>
    <lineage>
        <taxon>Eukaryota</taxon>
        <taxon>Metazoa</taxon>
        <taxon>Chordata</taxon>
        <taxon>Craniata</taxon>
        <taxon>Vertebrata</taxon>
        <taxon>Euteleostomi</taxon>
        <taxon>Actinopterygii</taxon>
        <taxon>Chondrostei</taxon>
        <taxon>Acipenseriformes</taxon>
        <taxon>Acipenseridae</taxon>
        <taxon>Acipenser</taxon>
    </lineage>
</organism>
<comment type="caution">
    <text evidence="10">The sequence shown here is derived from an EMBL/GenBank/DDBJ whole genome shotgun (WGS) entry which is preliminary data.</text>
</comment>
<dbReference type="GO" id="GO:0098882">
    <property type="term" value="F:structural constituent of presynaptic active zone"/>
    <property type="evidence" value="ECO:0007669"/>
    <property type="project" value="TreeGrafter"/>
</dbReference>
<proteinExistence type="predicted"/>
<keyword evidence="3" id="KW-0597">Phosphoprotein</keyword>
<evidence type="ECO:0000313" key="11">
    <source>
        <dbReference type="Proteomes" id="UP000289886"/>
    </source>
</evidence>
<evidence type="ECO:0000256" key="6">
    <source>
        <dbReference type="ARBA" id="ARBA00023212"/>
    </source>
</evidence>
<gene>
    <name evidence="10" type="ORF">EOD39_7289</name>
</gene>
<dbReference type="EMBL" id="SCEB01215140">
    <property type="protein sequence ID" value="RXM31079.1"/>
    <property type="molecule type" value="Genomic_DNA"/>
</dbReference>
<evidence type="ECO:0000256" key="7">
    <source>
        <dbReference type="ARBA" id="ARBA00023273"/>
    </source>
</evidence>
<reference evidence="10 11" key="1">
    <citation type="submission" date="2019-01" db="EMBL/GenBank/DDBJ databases">
        <title>Draft Genome and Complete Hox-Cluster Characterization of the Sterlet Sturgeon (Acipenser ruthenus).</title>
        <authorList>
            <person name="Wei Q."/>
        </authorList>
    </citation>
    <scope>NUCLEOTIDE SEQUENCE [LARGE SCALE GENOMIC DNA]</scope>
    <source>
        <strain evidence="10">WHYD16114868_AA</strain>
        <tissue evidence="10">Blood</tissue>
    </source>
</reference>
<dbReference type="GO" id="GO:0030424">
    <property type="term" value="C:axon"/>
    <property type="evidence" value="ECO:0007669"/>
    <property type="project" value="UniProtKB-SubCell"/>
</dbReference>
<dbReference type="PANTHER" id="PTHR18861">
    <property type="entry name" value="ELKS/RAB6-INTERACTING/CAST PROTEIN"/>
    <property type="match status" value="1"/>
</dbReference>
<evidence type="ECO:0000256" key="5">
    <source>
        <dbReference type="ARBA" id="ARBA00023054"/>
    </source>
</evidence>